<keyword evidence="7" id="KW-0812">Transmembrane</keyword>
<accession>A0A9P4N661</accession>
<dbReference type="GO" id="GO:0004497">
    <property type="term" value="F:monooxygenase activity"/>
    <property type="evidence" value="ECO:0007669"/>
    <property type="project" value="UniProtKB-KW"/>
</dbReference>
<keyword evidence="4 5" id="KW-0408">Iron</keyword>
<keyword evidence="9" id="KW-1185">Reference proteome</keyword>
<protein>
    <submittedName>
        <fullName evidence="8">Cytochrome P450</fullName>
    </submittedName>
</protein>
<dbReference type="PANTHER" id="PTHR24305">
    <property type="entry name" value="CYTOCHROME P450"/>
    <property type="match status" value="1"/>
</dbReference>
<dbReference type="Gene3D" id="1.10.630.10">
    <property type="entry name" value="Cytochrome P450"/>
    <property type="match status" value="1"/>
</dbReference>
<dbReference type="Proteomes" id="UP000800093">
    <property type="component" value="Unassembled WGS sequence"/>
</dbReference>
<keyword evidence="7" id="KW-0472">Membrane</keyword>
<dbReference type="OrthoDB" id="3934656at2759"/>
<dbReference type="GO" id="GO:0016705">
    <property type="term" value="F:oxidoreductase activity, acting on paired donors, with incorporation or reduction of molecular oxygen"/>
    <property type="evidence" value="ECO:0007669"/>
    <property type="project" value="InterPro"/>
</dbReference>
<evidence type="ECO:0000256" key="3">
    <source>
        <dbReference type="ARBA" id="ARBA00022723"/>
    </source>
</evidence>
<dbReference type="InterPro" id="IPR050121">
    <property type="entry name" value="Cytochrome_P450_monoxygenase"/>
</dbReference>
<dbReference type="GO" id="GO:0005506">
    <property type="term" value="F:iron ion binding"/>
    <property type="evidence" value="ECO:0007669"/>
    <property type="project" value="InterPro"/>
</dbReference>
<evidence type="ECO:0000256" key="2">
    <source>
        <dbReference type="ARBA" id="ARBA00010617"/>
    </source>
</evidence>
<feature type="transmembrane region" description="Helical" evidence="7">
    <location>
        <begin position="13"/>
        <end position="32"/>
    </location>
</feature>
<dbReference type="PROSITE" id="PS00086">
    <property type="entry name" value="CYTOCHROME_P450"/>
    <property type="match status" value="1"/>
</dbReference>
<sequence>MSSKTTTPHLHDILYQYFYFIPFATLLSYILYQRFFSPLSSIPGPFLASLTRWWLVYITRLGHYNRTLLHLHNKYGSLVRIAPDEVSVVDLDGFRTIYGSASKFRKSDWYSVWQGHRVFDVFGERDVKKHAQQRKLVTRAFAMETLKELEGYVDNMVEVFVTKMGEQIGKKVDMAYWIQLFTFDVIGEITWSKSFGYMESSSDQGTFSKIHDVVSSGTWIGQVPWVFWLHDRLQPYIGNYLSINHRHSGLRNFALCETEARKDKPVKKKDMIGRYFDTMLQKPDEFDFNAVISMGTTNINAGADTTAVSMRAVIYHLLRNPEAKYKLIEEIDDMRRKGELSYPVKWDEANKMKYLQACIYEGMRIHPAIGINLPRVVPQGGVQINGHYIPENTIVGTSAWVLHQNKSVYGEDVDKFKPEIWLQEDTGDMHRFFFSFGGGSRACMGRNISWLEISKLIPTLFLRFDVELWEGKEWTEECLFFVYQSDFYVKLTPRKDPAEEA</sequence>
<dbReference type="EMBL" id="ML986594">
    <property type="protein sequence ID" value="KAF2267043.1"/>
    <property type="molecule type" value="Genomic_DNA"/>
</dbReference>
<dbReference type="PANTHER" id="PTHR24305:SF232">
    <property type="entry name" value="P450, PUTATIVE (EUROFUNG)-RELATED"/>
    <property type="match status" value="1"/>
</dbReference>
<keyword evidence="6" id="KW-0560">Oxidoreductase</keyword>
<dbReference type="PRINTS" id="PR00385">
    <property type="entry name" value="P450"/>
</dbReference>
<evidence type="ECO:0000256" key="1">
    <source>
        <dbReference type="ARBA" id="ARBA00001971"/>
    </source>
</evidence>
<proteinExistence type="inferred from homology"/>
<keyword evidence="6" id="KW-0503">Monooxygenase</keyword>
<evidence type="ECO:0000256" key="7">
    <source>
        <dbReference type="SAM" id="Phobius"/>
    </source>
</evidence>
<keyword evidence="3 5" id="KW-0479">Metal-binding</keyword>
<feature type="binding site" description="axial binding residue" evidence="5">
    <location>
        <position position="443"/>
    </location>
    <ligand>
        <name>heme</name>
        <dbReference type="ChEBI" id="CHEBI:30413"/>
    </ligand>
    <ligandPart>
        <name>Fe</name>
        <dbReference type="ChEBI" id="CHEBI:18248"/>
    </ligandPart>
</feature>
<dbReference type="GO" id="GO:0020037">
    <property type="term" value="F:heme binding"/>
    <property type="evidence" value="ECO:0007669"/>
    <property type="project" value="InterPro"/>
</dbReference>
<evidence type="ECO:0000313" key="9">
    <source>
        <dbReference type="Proteomes" id="UP000800093"/>
    </source>
</evidence>
<name>A0A9P4N661_9PLEO</name>
<dbReference type="InterPro" id="IPR036396">
    <property type="entry name" value="Cyt_P450_sf"/>
</dbReference>
<dbReference type="PRINTS" id="PR00463">
    <property type="entry name" value="EP450I"/>
</dbReference>
<evidence type="ECO:0000256" key="5">
    <source>
        <dbReference type="PIRSR" id="PIRSR602401-1"/>
    </source>
</evidence>
<keyword evidence="7" id="KW-1133">Transmembrane helix</keyword>
<dbReference type="SUPFAM" id="SSF48264">
    <property type="entry name" value="Cytochrome P450"/>
    <property type="match status" value="1"/>
</dbReference>
<gene>
    <name evidence="8" type="ORF">CC78DRAFT_512690</name>
</gene>
<comment type="caution">
    <text evidence="8">The sequence shown here is derived from an EMBL/GenBank/DDBJ whole genome shotgun (WGS) entry which is preliminary data.</text>
</comment>
<reference evidence="9" key="1">
    <citation type="journal article" date="2020" name="Stud. Mycol.">
        <title>101 Dothideomycetes genomes: A test case for predicting lifestyles and emergence of pathogens.</title>
        <authorList>
            <person name="Haridas S."/>
            <person name="Albert R."/>
            <person name="Binder M."/>
            <person name="Bloem J."/>
            <person name="LaButti K."/>
            <person name="Salamov A."/>
            <person name="Andreopoulos B."/>
            <person name="Baker S."/>
            <person name="Barry K."/>
            <person name="Bills G."/>
            <person name="Bluhm B."/>
            <person name="Cannon C."/>
            <person name="Castanera R."/>
            <person name="Culley D."/>
            <person name="Daum C."/>
            <person name="Ezra D."/>
            <person name="Gonzalez J."/>
            <person name="Henrissat B."/>
            <person name="Kuo A."/>
            <person name="Liang C."/>
            <person name="Lipzen A."/>
            <person name="Lutzoni F."/>
            <person name="Magnuson J."/>
            <person name="Mondo S."/>
            <person name="Nolan M."/>
            <person name="Ohm R."/>
            <person name="Pangilinan J."/>
            <person name="Park H.-J."/>
            <person name="Ramirez L."/>
            <person name="Alfaro M."/>
            <person name="Sun H."/>
            <person name="Tritt A."/>
            <person name="Yoshinaga Y."/>
            <person name="Zwiers L.-H."/>
            <person name="Turgeon B."/>
            <person name="Goodwin S."/>
            <person name="Spatafora J."/>
            <person name="Crous P."/>
            <person name="Grigoriev I."/>
        </authorList>
    </citation>
    <scope>NUCLEOTIDE SEQUENCE [LARGE SCALE GENOMIC DNA]</scope>
    <source>
        <strain evidence="9">CBS 304.66</strain>
    </source>
</reference>
<dbReference type="AlphaFoldDB" id="A0A9P4N661"/>
<comment type="cofactor">
    <cofactor evidence="1 5">
        <name>heme</name>
        <dbReference type="ChEBI" id="CHEBI:30413"/>
    </cofactor>
</comment>
<dbReference type="Pfam" id="PF00067">
    <property type="entry name" value="p450"/>
    <property type="match status" value="1"/>
</dbReference>
<evidence type="ECO:0000256" key="4">
    <source>
        <dbReference type="ARBA" id="ARBA00023004"/>
    </source>
</evidence>
<dbReference type="InterPro" id="IPR001128">
    <property type="entry name" value="Cyt_P450"/>
</dbReference>
<dbReference type="CDD" id="cd11060">
    <property type="entry name" value="CYP57A1-like"/>
    <property type="match status" value="1"/>
</dbReference>
<dbReference type="InterPro" id="IPR017972">
    <property type="entry name" value="Cyt_P450_CS"/>
</dbReference>
<comment type="similarity">
    <text evidence="2 6">Belongs to the cytochrome P450 family.</text>
</comment>
<evidence type="ECO:0000256" key="6">
    <source>
        <dbReference type="RuleBase" id="RU000461"/>
    </source>
</evidence>
<dbReference type="InterPro" id="IPR002401">
    <property type="entry name" value="Cyt_P450_E_grp-I"/>
</dbReference>
<evidence type="ECO:0000313" key="8">
    <source>
        <dbReference type="EMBL" id="KAF2267043.1"/>
    </source>
</evidence>
<organism evidence="8 9">
    <name type="scientific">Lojkania enalia</name>
    <dbReference type="NCBI Taxonomy" id="147567"/>
    <lineage>
        <taxon>Eukaryota</taxon>
        <taxon>Fungi</taxon>
        <taxon>Dikarya</taxon>
        <taxon>Ascomycota</taxon>
        <taxon>Pezizomycotina</taxon>
        <taxon>Dothideomycetes</taxon>
        <taxon>Pleosporomycetidae</taxon>
        <taxon>Pleosporales</taxon>
        <taxon>Pleosporales incertae sedis</taxon>
        <taxon>Lojkania</taxon>
    </lineage>
</organism>
<keyword evidence="5 6" id="KW-0349">Heme</keyword>